<evidence type="ECO:0000313" key="2">
    <source>
        <dbReference type="Proteomes" id="UP001619887"/>
    </source>
</evidence>
<reference evidence="1 2" key="1">
    <citation type="journal article" date="2022" name="G3 (Bethesda)">
        <title>Evaluating Illumina-, Nanopore-, and PacBio-based genome assembly strategies with the bald notothen, Trematomus borchgrevinki.</title>
        <authorList>
            <person name="Rayamajhi N."/>
            <person name="Cheng C.C."/>
            <person name="Catchen J.M."/>
        </authorList>
    </citation>
    <scope>NUCLEOTIDE SEQUENCE [LARGE SCALE GENOMIC DNA]</scope>
    <source>
        <strain evidence="1">AGRC-2024</strain>
    </source>
</reference>
<dbReference type="Proteomes" id="UP001619887">
    <property type="component" value="Unassembled WGS sequence"/>
</dbReference>
<dbReference type="EMBL" id="JBIYXZ010002071">
    <property type="protein sequence ID" value="KAL3062531.1"/>
    <property type="molecule type" value="Genomic_DNA"/>
</dbReference>
<comment type="caution">
    <text evidence="1">The sequence shown here is derived from an EMBL/GenBank/DDBJ whole genome shotgun (WGS) entry which is preliminary data.</text>
</comment>
<proteinExistence type="predicted"/>
<evidence type="ECO:0000313" key="1">
    <source>
        <dbReference type="EMBL" id="KAL3062531.1"/>
    </source>
</evidence>
<sequence length="71" mass="7682">MLVNVNLSQSCFGAENVLLCQEMPTVFPPGISNLAFSLNGVGKINSTVLRSESLTSVTHLQIEKSGNHRDH</sequence>
<accession>A0ABD2H9K6</accession>
<dbReference type="AlphaFoldDB" id="A0ABD2H9K6"/>
<organism evidence="1 2">
    <name type="scientific">Pagothenia borchgrevinki</name>
    <name type="common">Bald rockcod</name>
    <name type="synonym">Trematomus borchgrevinki</name>
    <dbReference type="NCBI Taxonomy" id="8213"/>
    <lineage>
        <taxon>Eukaryota</taxon>
        <taxon>Metazoa</taxon>
        <taxon>Chordata</taxon>
        <taxon>Craniata</taxon>
        <taxon>Vertebrata</taxon>
        <taxon>Euteleostomi</taxon>
        <taxon>Actinopterygii</taxon>
        <taxon>Neopterygii</taxon>
        <taxon>Teleostei</taxon>
        <taxon>Neoteleostei</taxon>
        <taxon>Acanthomorphata</taxon>
        <taxon>Eupercaria</taxon>
        <taxon>Perciformes</taxon>
        <taxon>Notothenioidei</taxon>
        <taxon>Nototheniidae</taxon>
        <taxon>Pagothenia</taxon>
    </lineage>
</organism>
<keyword evidence="2" id="KW-1185">Reference proteome</keyword>
<protein>
    <submittedName>
        <fullName evidence="1">Uncharacterized protein</fullName>
    </submittedName>
</protein>
<reference evidence="1 2" key="2">
    <citation type="journal article" date="2024" name="G3 (Bethesda)">
        <title>The genome of the cryopelagic Antarctic bald notothen, Trematomus borchgrevinki.</title>
        <authorList>
            <person name="Rayamajhi N."/>
            <person name="Rivera-Colon A.G."/>
            <person name="Minhas B.F."/>
            <person name="Cheng C.C."/>
            <person name="Catchen J.M."/>
        </authorList>
    </citation>
    <scope>NUCLEOTIDE SEQUENCE [LARGE SCALE GENOMIC DNA]</scope>
    <source>
        <strain evidence="1">AGRC-2024</strain>
    </source>
</reference>
<name>A0ABD2H9K6_PAGBO</name>
<gene>
    <name evidence="1" type="ORF">OYC64_002358</name>
</gene>